<feature type="domain" description="Response regulatory" evidence="7">
    <location>
        <begin position="17"/>
        <end position="133"/>
    </location>
</feature>
<evidence type="ECO:0000256" key="3">
    <source>
        <dbReference type="ARBA" id="ARBA00023015"/>
    </source>
</evidence>
<dbReference type="PANTHER" id="PTHR48111:SF1">
    <property type="entry name" value="TWO-COMPONENT RESPONSE REGULATOR ORR33"/>
    <property type="match status" value="1"/>
</dbReference>
<dbReference type="SUPFAM" id="SSF52172">
    <property type="entry name" value="CheY-like"/>
    <property type="match status" value="1"/>
</dbReference>
<keyword evidence="9" id="KW-1185">Reference proteome</keyword>
<keyword evidence="5" id="KW-0804">Transcription</keyword>
<dbReference type="Proteomes" id="UP000285023">
    <property type="component" value="Unassembled WGS sequence"/>
</dbReference>
<dbReference type="GO" id="GO:0005829">
    <property type="term" value="C:cytosol"/>
    <property type="evidence" value="ECO:0007669"/>
    <property type="project" value="TreeGrafter"/>
</dbReference>
<keyword evidence="4" id="KW-0238">DNA-binding</keyword>
<dbReference type="RefSeq" id="WP_119532327.1">
    <property type="nucleotide sequence ID" value="NZ_QXTF01000001.1"/>
</dbReference>
<dbReference type="InterPro" id="IPR011006">
    <property type="entry name" value="CheY-like_superfamily"/>
</dbReference>
<dbReference type="OrthoDB" id="7568321at2"/>
<dbReference type="AlphaFoldDB" id="A0A418Q3D3"/>
<keyword evidence="3" id="KW-0805">Transcription regulation</keyword>
<protein>
    <submittedName>
        <fullName evidence="8">Response regulator</fullName>
    </submittedName>
</protein>
<evidence type="ECO:0000256" key="1">
    <source>
        <dbReference type="ARBA" id="ARBA00022553"/>
    </source>
</evidence>
<name>A0A418Q3D3_9SPHN</name>
<dbReference type="PROSITE" id="PS50110">
    <property type="entry name" value="RESPONSE_REGULATORY"/>
    <property type="match status" value="1"/>
</dbReference>
<comment type="caution">
    <text evidence="6">Lacks conserved residue(s) required for the propagation of feature annotation.</text>
</comment>
<dbReference type="GO" id="GO:0006355">
    <property type="term" value="P:regulation of DNA-templated transcription"/>
    <property type="evidence" value="ECO:0007669"/>
    <property type="project" value="TreeGrafter"/>
</dbReference>
<evidence type="ECO:0000256" key="5">
    <source>
        <dbReference type="ARBA" id="ARBA00023163"/>
    </source>
</evidence>
<proteinExistence type="predicted"/>
<organism evidence="8 9">
    <name type="scientific">Sphingomonas edaphi</name>
    <dbReference type="NCBI Taxonomy" id="2315689"/>
    <lineage>
        <taxon>Bacteria</taxon>
        <taxon>Pseudomonadati</taxon>
        <taxon>Pseudomonadota</taxon>
        <taxon>Alphaproteobacteria</taxon>
        <taxon>Sphingomonadales</taxon>
        <taxon>Sphingomonadaceae</taxon>
        <taxon>Sphingomonas</taxon>
    </lineage>
</organism>
<dbReference type="Gene3D" id="3.40.50.2300">
    <property type="match status" value="1"/>
</dbReference>
<reference evidence="8 9" key="1">
    <citation type="submission" date="2018-09" db="EMBL/GenBank/DDBJ databases">
        <title>Sphingomonas sp. DAC4.</title>
        <authorList>
            <person name="Seo T."/>
        </authorList>
    </citation>
    <scope>NUCLEOTIDE SEQUENCE [LARGE SCALE GENOMIC DNA]</scope>
    <source>
        <strain evidence="8 9">DAC4</strain>
    </source>
</reference>
<dbReference type="PANTHER" id="PTHR48111">
    <property type="entry name" value="REGULATOR OF RPOS"/>
    <property type="match status" value="1"/>
</dbReference>
<keyword evidence="2" id="KW-0902">Two-component regulatory system</keyword>
<evidence type="ECO:0000313" key="8">
    <source>
        <dbReference type="EMBL" id="RIX32412.1"/>
    </source>
</evidence>
<comment type="caution">
    <text evidence="8">The sequence shown here is derived from an EMBL/GenBank/DDBJ whole genome shotgun (WGS) entry which is preliminary data.</text>
</comment>
<dbReference type="GO" id="GO:0000156">
    <property type="term" value="F:phosphorelay response regulator activity"/>
    <property type="evidence" value="ECO:0007669"/>
    <property type="project" value="TreeGrafter"/>
</dbReference>
<evidence type="ECO:0000313" key="9">
    <source>
        <dbReference type="Proteomes" id="UP000285023"/>
    </source>
</evidence>
<evidence type="ECO:0000256" key="4">
    <source>
        <dbReference type="ARBA" id="ARBA00023125"/>
    </source>
</evidence>
<dbReference type="EMBL" id="QXTF01000001">
    <property type="protein sequence ID" value="RIX32412.1"/>
    <property type="molecule type" value="Genomic_DNA"/>
</dbReference>
<evidence type="ECO:0000256" key="6">
    <source>
        <dbReference type="PROSITE-ProRule" id="PRU00169"/>
    </source>
</evidence>
<evidence type="ECO:0000256" key="2">
    <source>
        <dbReference type="ARBA" id="ARBA00023012"/>
    </source>
</evidence>
<dbReference type="InterPro" id="IPR039420">
    <property type="entry name" value="WalR-like"/>
</dbReference>
<keyword evidence="1" id="KW-0597">Phosphoprotein</keyword>
<evidence type="ECO:0000259" key="7">
    <source>
        <dbReference type="PROSITE" id="PS50110"/>
    </source>
</evidence>
<gene>
    <name evidence="8" type="ORF">D3M59_05590</name>
</gene>
<accession>A0A418Q3D3</accession>
<sequence length="184" mass="20093">MPNELAPPSNHSTGPARLLVIEPNRTGLDVFARRLGDLGYRLIACDSSSNAVAEMHRAPVDLVLAELRMGPVSGVDLTRMIRDDTALKDTPVILITGKSDSSGAVDGFAAGADDVVAKPFHFEVLAARIARRIARARSVLELREDNLNLDARVVTRSIELGEIREAFEKSEAERLRLERLVGRD</sequence>
<dbReference type="InterPro" id="IPR001789">
    <property type="entry name" value="Sig_transdc_resp-reg_receiver"/>
</dbReference>
<dbReference type="Pfam" id="PF00072">
    <property type="entry name" value="Response_reg"/>
    <property type="match status" value="1"/>
</dbReference>
<dbReference type="GO" id="GO:0000976">
    <property type="term" value="F:transcription cis-regulatory region binding"/>
    <property type="evidence" value="ECO:0007669"/>
    <property type="project" value="TreeGrafter"/>
</dbReference>
<dbReference type="SMART" id="SM00448">
    <property type="entry name" value="REC"/>
    <property type="match status" value="1"/>
</dbReference>
<dbReference type="CDD" id="cd00156">
    <property type="entry name" value="REC"/>
    <property type="match status" value="1"/>
</dbReference>
<dbReference type="GO" id="GO:0032993">
    <property type="term" value="C:protein-DNA complex"/>
    <property type="evidence" value="ECO:0007669"/>
    <property type="project" value="TreeGrafter"/>
</dbReference>